<dbReference type="PANTHER" id="PTHR47756">
    <property type="entry name" value="BLL6612 PROTEIN-RELATED"/>
    <property type="match status" value="1"/>
</dbReference>
<evidence type="ECO:0000259" key="7">
    <source>
        <dbReference type="Pfam" id="PF08281"/>
    </source>
</evidence>
<proteinExistence type="inferred from homology"/>
<dbReference type="Gene3D" id="1.10.1740.10">
    <property type="match status" value="1"/>
</dbReference>
<dbReference type="InterPro" id="IPR046531">
    <property type="entry name" value="DUF6596"/>
</dbReference>
<dbReference type="Gene3D" id="1.10.10.10">
    <property type="entry name" value="Winged helix-like DNA-binding domain superfamily/Winged helix DNA-binding domain"/>
    <property type="match status" value="1"/>
</dbReference>
<dbReference type="GO" id="GO:0006352">
    <property type="term" value="P:DNA-templated transcription initiation"/>
    <property type="evidence" value="ECO:0007669"/>
    <property type="project" value="InterPro"/>
</dbReference>
<keyword evidence="5" id="KW-0804">Transcription</keyword>
<dbReference type="InterPro" id="IPR036388">
    <property type="entry name" value="WH-like_DNA-bd_sf"/>
</dbReference>
<dbReference type="InterPro" id="IPR013324">
    <property type="entry name" value="RNA_pol_sigma_r3/r4-like"/>
</dbReference>
<comment type="caution">
    <text evidence="9">The sequence shown here is derived from an EMBL/GenBank/DDBJ whole genome shotgun (WGS) entry which is preliminary data.</text>
</comment>
<accession>A0A848K983</accession>
<dbReference type="RefSeq" id="WP_169586402.1">
    <property type="nucleotide sequence ID" value="NZ_VCQU01000003.1"/>
</dbReference>
<evidence type="ECO:0000256" key="2">
    <source>
        <dbReference type="ARBA" id="ARBA00023015"/>
    </source>
</evidence>
<name>A0A848K983_9NOCA</name>
<reference evidence="9 10" key="1">
    <citation type="submission" date="2019-05" db="EMBL/GenBank/DDBJ databases">
        <authorList>
            <person name="Lee S.D."/>
        </authorList>
    </citation>
    <scope>NUCLEOTIDE SEQUENCE [LARGE SCALE GENOMIC DNA]</scope>
    <source>
        <strain evidence="9 10">YC2-7</strain>
    </source>
</reference>
<dbReference type="Pfam" id="PF08281">
    <property type="entry name" value="Sigma70_r4_2"/>
    <property type="match status" value="1"/>
</dbReference>
<dbReference type="SUPFAM" id="SSF88946">
    <property type="entry name" value="Sigma2 domain of RNA polymerase sigma factors"/>
    <property type="match status" value="1"/>
</dbReference>
<gene>
    <name evidence="9" type="ORF">FGL95_10625</name>
</gene>
<keyword evidence="10" id="KW-1185">Reference proteome</keyword>
<keyword evidence="3" id="KW-0731">Sigma factor</keyword>
<feature type="domain" description="DUF6596" evidence="8">
    <location>
        <begin position="159"/>
        <end position="250"/>
    </location>
</feature>
<dbReference type="InterPro" id="IPR013325">
    <property type="entry name" value="RNA_pol_sigma_r2"/>
</dbReference>
<dbReference type="Pfam" id="PF04542">
    <property type="entry name" value="Sigma70_r2"/>
    <property type="match status" value="1"/>
</dbReference>
<evidence type="ECO:0000259" key="8">
    <source>
        <dbReference type="Pfam" id="PF20239"/>
    </source>
</evidence>
<dbReference type="GO" id="GO:0003677">
    <property type="term" value="F:DNA binding"/>
    <property type="evidence" value="ECO:0007669"/>
    <property type="project" value="UniProtKB-KW"/>
</dbReference>
<keyword evidence="2" id="KW-0805">Transcription regulation</keyword>
<evidence type="ECO:0000256" key="5">
    <source>
        <dbReference type="ARBA" id="ARBA00023163"/>
    </source>
</evidence>
<keyword evidence="4" id="KW-0238">DNA-binding</keyword>
<evidence type="ECO:0000259" key="6">
    <source>
        <dbReference type="Pfam" id="PF04542"/>
    </source>
</evidence>
<dbReference type="EMBL" id="VCQU01000003">
    <property type="protein sequence ID" value="NMN95485.1"/>
    <property type="molecule type" value="Genomic_DNA"/>
</dbReference>
<evidence type="ECO:0000313" key="9">
    <source>
        <dbReference type="EMBL" id="NMN95485.1"/>
    </source>
</evidence>
<feature type="domain" description="RNA polymerase sigma-70 region 2" evidence="6">
    <location>
        <begin position="4"/>
        <end position="69"/>
    </location>
</feature>
<protein>
    <submittedName>
        <fullName evidence="9">RNA polymerase subunit sigma-24</fullName>
    </submittedName>
</protein>
<dbReference type="Pfam" id="PF20239">
    <property type="entry name" value="DUF6596"/>
    <property type="match status" value="1"/>
</dbReference>
<dbReference type="GO" id="GO:0016987">
    <property type="term" value="F:sigma factor activity"/>
    <property type="evidence" value="ECO:0007669"/>
    <property type="project" value="UniProtKB-KW"/>
</dbReference>
<dbReference type="Proteomes" id="UP000535543">
    <property type="component" value="Unassembled WGS sequence"/>
</dbReference>
<evidence type="ECO:0000313" key="10">
    <source>
        <dbReference type="Proteomes" id="UP000535543"/>
    </source>
</evidence>
<dbReference type="SUPFAM" id="SSF88659">
    <property type="entry name" value="Sigma3 and sigma4 domains of RNA polymerase sigma factors"/>
    <property type="match status" value="1"/>
</dbReference>
<organism evidence="9 10">
    <name type="scientific">Antrihabitans stalactiti</name>
    <dbReference type="NCBI Taxonomy" id="2584121"/>
    <lineage>
        <taxon>Bacteria</taxon>
        <taxon>Bacillati</taxon>
        <taxon>Actinomycetota</taxon>
        <taxon>Actinomycetes</taxon>
        <taxon>Mycobacteriales</taxon>
        <taxon>Nocardiaceae</taxon>
        <taxon>Antrihabitans</taxon>
    </lineage>
</organism>
<dbReference type="InterPro" id="IPR013249">
    <property type="entry name" value="RNA_pol_sigma70_r4_t2"/>
</dbReference>
<evidence type="ECO:0000256" key="3">
    <source>
        <dbReference type="ARBA" id="ARBA00023082"/>
    </source>
</evidence>
<dbReference type="InterPro" id="IPR007627">
    <property type="entry name" value="RNA_pol_sigma70_r2"/>
</dbReference>
<dbReference type="PANTHER" id="PTHR47756:SF2">
    <property type="entry name" value="BLL6612 PROTEIN"/>
    <property type="match status" value="1"/>
</dbReference>
<reference evidence="9 10" key="2">
    <citation type="submission" date="2020-06" db="EMBL/GenBank/DDBJ databases">
        <title>Antribacter stalactiti gen. nov., sp. nov., a new member of the family Nacardiaceae isolated from a cave.</title>
        <authorList>
            <person name="Kim I.S."/>
        </authorList>
    </citation>
    <scope>NUCLEOTIDE SEQUENCE [LARGE SCALE GENOMIC DNA]</scope>
    <source>
        <strain evidence="9 10">YC2-7</strain>
    </source>
</reference>
<sequence length="383" mass="41420">MNELVRELVPAVIGILVRRGADFAAAEDAVQEALIRALETWPDDPPRDAKGWLVAVAWRKFLDAARSETSRRGRELAVEVEPEPGPVPATDDSLWLYFLCAHPSLSPGSAVALTLRAVGGLTTRQIATAYLVPEATMAQRISRAKRKITGSALDQPGDLATVLRVLYLVFNEGYSGDIDLAAEAIRLTRQLAAATDEPEVSGLLALMLLHHARRASRTGAAGRLVPLAEQDRSRWDTDLIAEGVAILQSALAVDRLGEYQAQAAIAALHADARSTSETDWVQIVEWYDELLLLTESPVVRLNRAVAVGEADGPLAGLAALAELDPNLPRFTAVRAYLLERSGNLAQAADLYAEASRSATNVPERDHLTREAARVRQLLLGDRG</sequence>
<feature type="domain" description="RNA polymerase sigma factor 70 region 4 type 2" evidence="7">
    <location>
        <begin position="97"/>
        <end position="148"/>
    </location>
</feature>
<comment type="similarity">
    <text evidence="1">Belongs to the sigma-70 factor family. ECF subfamily.</text>
</comment>
<evidence type="ECO:0000256" key="4">
    <source>
        <dbReference type="ARBA" id="ARBA00023125"/>
    </source>
</evidence>
<evidence type="ECO:0000256" key="1">
    <source>
        <dbReference type="ARBA" id="ARBA00010641"/>
    </source>
</evidence>
<dbReference type="AlphaFoldDB" id="A0A848K983"/>